<keyword evidence="6 10" id="KW-1133">Transmembrane helix</keyword>
<dbReference type="EMBL" id="SDRB02003578">
    <property type="protein sequence ID" value="THG17375.1"/>
    <property type="molecule type" value="Genomic_DNA"/>
</dbReference>
<dbReference type="STRING" id="542762.A0A4S4EMI1"/>
<evidence type="ECO:0000256" key="6">
    <source>
        <dbReference type="ARBA" id="ARBA00022989"/>
    </source>
</evidence>
<dbReference type="Gene3D" id="3.80.10.10">
    <property type="entry name" value="Ribonuclease Inhibitor"/>
    <property type="match status" value="1"/>
</dbReference>
<dbReference type="SUPFAM" id="SSF52058">
    <property type="entry name" value="L domain-like"/>
    <property type="match status" value="1"/>
</dbReference>
<dbReference type="PANTHER" id="PTHR45631">
    <property type="entry name" value="OS07G0107800 PROTEIN-RELATED"/>
    <property type="match status" value="1"/>
</dbReference>
<accession>A0A4S4EMI1</accession>
<dbReference type="InterPro" id="IPR001611">
    <property type="entry name" value="Leu-rich_rpt"/>
</dbReference>
<keyword evidence="5" id="KW-0677">Repeat</keyword>
<organism evidence="13 14">
    <name type="scientific">Camellia sinensis var. sinensis</name>
    <name type="common">China tea</name>
    <dbReference type="NCBI Taxonomy" id="542762"/>
    <lineage>
        <taxon>Eukaryota</taxon>
        <taxon>Viridiplantae</taxon>
        <taxon>Streptophyta</taxon>
        <taxon>Embryophyta</taxon>
        <taxon>Tracheophyta</taxon>
        <taxon>Spermatophyta</taxon>
        <taxon>Magnoliopsida</taxon>
        <taxon>eudicotyledons</taxon>
        <taxon>Gunneridae</taxon>
        <taxon>Pentapetalae</taxon>
        <taxon>asterids</taxon>
        <taxon>Ericales</taxon>
        <taxon>Theaceae</taxon>
        <taxon>Camellia</taxon>
    </lineage>
</organism>
<evidence type="ECO:0000256" key="8">
    <source>
        <dbReference type="SAM" id="Coils"/>
    </source>
</evidence>
<dbReference type="GO" id="GO:0016020">
    <property type="term" value="C:membrane"/>
    <property type="evidence" value="ECO:0007669"/>
    <property type="project" value="UniProtKB-SubCell"/>
</dbReference>
<feature type="chain" id="PRO_5020561099" description="Malectin-like domain-containing protein" evidence="11">
    <location>
        <begin position="25"/>
        <end position="779"/>
    </location>
</feature>
<dbReference type="Proteomes" id="UP000306102">
    <property type="component" value="Unassembled WGS sequence"/>
</dbReference>
<feature type="compositionally biased region" description="Low complexity" evidence="9">
    <location>
        <begin position="499"/>
        <end position="517"/>
    </location>
</feature>
<dbReference type="FunFam" id="3.80.10.10:FF:000129">
    <property type="entry name" value="Leucine-rich repeat receptor-like kinase"/>
    <property type="match status" value="1"/>
</dbReference>
<feature type="region of interest" description="Disordered" evidence="9">
    <location>
        <begin position="488"/>
        <end position="517"/>
    </location>
</feature>
<evidence type="ECO:0000256" key="1">
    <source>
        <dbReference type="ARBA" id="ARBA00004167"/>
    </source>
</evidence>
<proteinExistence type="predicted"/>
<comment type="subcellular location">
    <subcellularLocation>
        <location evidence="1">Membrane</location>
        <topology evidence="1">Single-pass membrane protein</topology>
    </subcellularLocation>
</comment>
<feature type="coiled-coil region" evidence="8">
    <location>
        <begin position="594"/>
        <end position="624"/>
    </location>
</feature>
<feature type="signal peptide" evidence="11">
    <location>
        <begin position="1"/>
        <end position="24"/>
    </location>
</feature>
<feature type="compositionally biased region" description="Polar residues" evidence="9">
    <location>
        <begin position="488"/>
        <end position="498"/>
    </location>
</feature>
<evidence type="ECO:0000256" key="7">
    <source>
        <dbReference type="ARBA" id="ARBA00023136"/>
    </source>
</evidence>
<evidence type="ECO:0000256" key="9">
    <source>
        <dbReference type="SAM" id="MobiDB-lite"/>
    </source>
</evidence>
<sequence length="779" mass="84755">MLQPTMAIHFLLLLSALSALSVSADVFTSIDCGSSDIYTDPNSIVWMGDNDIIQNGVAQTVPPSNSISHVMDTLRVFTTRKKNCYIIKADKGGQVLVRASFYYGNYDQKSAPPTFDLQFDGNDWATIVTSSTQMVYYEVTYVVKGDSISVCVAQTKPNQFPFMSALEVRSLGSNMYSHVDANFALFLSSRTAYGAPAAVRFSDDPYDRIWETGQVGNGLLTVASDALLITTSGAEDDPPMAAVQNAITTSATSEYIILGATFPAIGILTYITLYFSEVTQLDPTTQKRSFRLYKNNQSFSQPIIPPYETVTELYATNFTASANTTFTLVATSDSTLPPIINAMEVFYISDPLTHGTNSIDVGGLGSLQKNFDVLQEWGGDPCLPAPYSWDWINCSSDAVPRVTSLYLNGFGLSGTLPDFSSMTALETIDLHNNSITGPIPNFLGTLPNLKELNLANNQFSGSIPTSLSNNNKIKLVVTGNPNLCASGKSCQTTDTSPNSPGDETPSSSTTDSGSGTKKSSILPIILGVTIPIFVVFWVIVGVCAILHHKRKTAAVASIGAGQNGGANRPNGSPQQGVLNNADIQMLGKIGQAVINNFQSNMEENEQVNVELEEDLENYEALYKKSGVLAAMQVPYRSDTVTLGHVFLVAKDFGARPAYFFALLYPERVSGIITLGVPFVPPSPSTYHKYLPEGFYISRWKEPGRAEADFGRFDVKTIVRNIYILFSKSEIPIAGENQEIMDLVEPSTPLPPWFTEEDLENYEALYKKSGVLAAMQVPYR</sequence>
<evidence type="ECO:0000313" key="13">
    <source>
        <dbReference type="EMBL" id="THG17375.1"/>
    </source>
</evidence>
<dbReference type="InterPro" id="IPR024788">
    <property type="entry name" value="Malectin-like_Carb-bd_dom"/>
</dbReference>
<keyword evidence="8" id="KW-0175">Coiled coil</keyword>
<feature type="domain" description="Malectin-like" evidence="12">
    <location>
        <begin position="30"/>
        <end position="347"/>
    </location>
</feature>
<keyword evidence="3 10" id="KW-0812">Transmembrane</keyword>
<evidence type="ECO:0000313" key="14">
    <source>
        <dbReference type="Proteomes" id="UP000306102"/>
    </source>
</evidence>
<dbReference type="Pfam" id="PF00560">
    <property type="entry name" value="LRR_1"/>
    <property type="match status" value="2"/>
</dbReference>
<evidence type="ECO:0000259" key="12">
    <source>
        <dbReference type="Pfam" id="PF12819"/>
    </source>
</evidence>
<keyword evidence="7 10" id="KW-0472">Membrane</keyword>
<dbReference type="Pfam" id="PF12819">
    <property type="entry name" value="Malectin_like"/>
    <property type="match status" value="1"/>
</dbReference>
<dbReference type="AlphaFoldDB" id="A0A4S4EMI1"/>
<dbReference type="PANTHER" id="PTHR45631:SF44">
    <property type="entry name" value="CARBOHYDRATE-BINDING PROTEIN OF THE ER PROTEIN"/>
    <property type="match status" value="1"/>
</dbReference>
<dbReference type="Gene3D" id="3.40.50.1820">
    <property type="entry name" value="alpha/beta hydrolase"/>
    <property type="match status" value="1"/>
</dbReference>
<keyword evidence="14" id="KW-1185">Reference proteome</keyword>
<evidence type="ECO:0000256" key="2">
    <source>
        <dbReference type="ARBA" id="ARBA00022614"/>
    </source>
</evidence>
<gene>
    <name evidence="13" type="ORF">TEA_024154</name>
</gene>
<evidence type="ECO:0000256" key="10">
    <source>
        <dbReference type="SAM" id="Phobius"/>
    </source>
</evidence>
<name>A0A4S4EMI1_CAMSN</name>
<dbReference type="InterPro" id="IPR029058">
    <property type="entry name" value="AB_hydrolase_fold"/>
</dbReference>
<evidence type="ECO:0000256" key="4">
    <source>
        <dbReference type="ARBA" id="ARBA00022729"/>
    </source>
</evidence>
<comment type="caution">
    <text evidence="13">The sequence shown here is derived from an EMBL/GenBank/DDBJ whole genome shotgun (WGS) entry which is preliminary data.</text>
</comment>
<evidence type="ECO:0000256" key="5">
    <source>
        <dbReference type="ARBA" id="ARBA00022737"/>
    </source>
</evidence>
<feature type="transmembrane region" description="Helical" evidence="10">
    <location>
        <begin position="521"/>
        <end position="546"/>
    </location>
</feature>
<keyword evidence="4 11" id="KW-0732">Signal</keyword>
<dbReference type="SUPFAM" id="SSF53474">
    <property type="entry name" value="alpha/beta-Hydrolases"/>
    <property type="match status" value="1"/>
</dbReference>
<keyword evidence="2" id="KW-0433">Leucine-rich repeat</keyword>
<protein>
    <recommendedName>
        <fullName evidence="12">Malectin-like domain-containing protein</fullName>
    </recommendedName>
</protein>
<dbReference type="InterPro" id="IPR032675">
    <property type="entry name" value="LRR_dom_sf"/>
</dbReference>
<evidence type="ECO:0000256" key="11">
    <source>
        <dbReference type="SAM" id="SignalP"/>
    </source>
</evidence>
<reference evidence="13 14" key="1">
    <citation type="journal article" date="2018" name="Proc. Natl. Acad. Sci. U.S.A.">
        <title>Draft genome sequence of Camellia sinensis var. sinensis provides insights into the evolution of the tea genome and tea quality.</title>
        <authorList>
            <person name="Wei C."/>
            <person name="Yang H."/>
            <person name="Wang S."/>
            <person name="Zhao J."/>
            <person name="Liu C."/>
            <person name="Gao L."/>
            <person name="Xia E."/>
            <person name="Lu Y."/>
            <person name="Tai Y."/>
            <person name="She G."/>
            <person name="Sun J."/>
            <person name="Cao H."/>
            <person name="Tong W."/>
            <person name="Gao Q."/>
            <person name="Li Y."/>
            <person name="Deng W."/>
            <person name="Jiang X."/>
            <person name="Wang W."/>
            <person name="Chen Q."/>
            <person name="Zhang S."/>
            <person name="Li H."/>
            <person name="Wu J."/>
            <person name="Wang P."/>
            <person name="Li P."/>
            <person name="Shi C."/>
            <person name="Zheng F."/>
            <person name="Jian J."/>
            <person name="Huang B."/>
            <person name="Shan D."/>
            <person name="Shi M."/>
            <person name="Fang C."/>
            <person name="Yue Y."/>
            <person name="Li F."/>
            <person name="Li D."/>
            <person name="Wei S."/>
            <person name="Han B."/>
            <person name="Jiang C."/>
            <person name="Yin Y."/>
            <person name="Xia T."/>
            <person name="Zhang Z."/>
            <person name="Bennetzen J.L."/>
            <person name="Zhao S."/>
            <person name="Wan X."/>
        </authorList>
    </citation>
    <scope>NUCLEOTIDE SEQUENCE [LARGE SCALE GENOMIC DNA]</scope>
    <source>
        <strain evidence="14">cv. Shuchazao</strain>
        <tissue evidence="13">Leaf</tissue>
    </source>
</reference>
<evidence type="ECO:0000256" key="3">
    <source>
        <dbReference type="ARBA" id="ARBA00022692"/>
    </source>
</evidence>